<evidence type="ECO:0000259" key="4">
    <source>
        <dbReference type="PROSITE" id="PS50011"/>
    </source>
</evidence>
<dbReference type="InterPro" id="IPR000719">
    <property type="entry name" value="Prot_kinase_dom"/>
</dbReference>
<dbReference type="PANTHER" id="PTHR47976:SF30">
    <property type="entry name" value="RECEPTOR-LIKE SERINE_THREONINE-PROTEIN KINASE"/>
    <property type="match status" value="1"/>
</dbReference>
<evidence type="ECO:0000256" key="2">
    <source>
        <dbReference type="PROSITE-ProRule" id="PRU10141"/>
    </source>
</evidence>
<organism evidence="5 6">
    <name type="scientific">Capsicum annuum</name>
    <name type="common">Capsicum pepper</name>
    <dbReference type="NCBI Taxonomy" id="4072"/>
    <lineage>
        <taxon>Eukaryota</taxon>
        <taxon>Viridiplantae</taxon>
        <taxon>Streptophyta</taxon>
        <taxon>Embryophyta</taxon>
        <taxon>Tracheophyta</taxon>
        <taxon>Spermatophyta</taxon>
        <taxon>Magnoliopsida</taxon>
        <taxon>eudicotyledons</taxon>
        <taxon>Gunneridae</taxon>
        <taxon>Pentapetalae</taxon>
        <taxon>asterids</taxon>
        <taxon>lamiids</taxon>
        <taxon>Solanales</taxon>
        <taxon>Solanaceae</taxon>
        <taxon>Solanoideae</taxon>
        <taxon>Capsiceae</taxon>
        <taxon>Capsicum</taxon>
    </lineage>
</organism>
<dbReference type="PROSITE" id="PS50011">
    <property type="entry name" value="PROTEIN_KINASE_DOM"/>
    <property type="match status" value="1"/>
</dbReference>
<sequence>MENFTKKLGEGGFGSVFEGCLEDGNKIAVKCLDGIGQVKKSLLAEFKTISSIYHFYILEKKKRKANKDEEDYLDHVPGVPTRFSYDDLKAAMENFTKKLGKGGFGSIFEGWLEKGTKITVKCLDGIGQVKKSFFVEVETIGIIHHVSSVLRNLIDIRNTDVNSCEDACLRNCSCKAALFCSGLKFSTGDCYLPSKIFSLANNEKDRTRYDSKAFIKVQEPEPATHIPKAFLSVAILGSIIGSSILGIIIGITVFIFWKKKKNANEDEEDYLDHMPGMSTKFSYDDLKAATENFTKNLGEGGFGSIFEGKKIIQDIAKELAYFHEECRQKILDLDIKPPNILLDEKINAKLSDFGLAKLIDRNQSQDMTMMRDILRHQRLKRKV</sequence>
<feature type="binding site" evidence="2">
    <location>
        <position position="30"/>
    </location>
    <ligand>
        <name>ATP</name>
        <dbReference type="ChEBI" id="CHEBI:30616"/>
    </ligand>
</feature>
<dbReference type="InterPro" id="IPR051343">
    <property type="entry name" value="G-type_lectin_kinases/EP1-like"/>
</dbReference>
<dbReference type="PROSITE" id="PS00107">
    <property type="entry name" value="PROTEIN_KINASE_ATP"/>
    <property type="match status" value="1"/>
</dbReference>
<dbReference type="GO" id="GO:0004672">
    <property type="term" value="F:protein kinase activity"/>
    <property type="evidence" value="ECO:0007669"/>
    <property type="project" value="InterPro"/>
</dbReference>
<reference evidence="5 6" key="1">
    <citation type="journal article" date="2014" name="Nat. Genet.">
        <title>Genome sequence of the hot pepper provides insights into the evolution of pungency in Capsicum species.</title>
        <authorList>
            <person name="Kim S."/>
            <person name="Park M."/>
            <person name="Yeom S.I."/>
            <person name="Kim Y.M."/>
            <person name="Lee J.M."/>
            <person name="Lee H.A."/>
            <person name="Seo E."/>
            <person name="Choi J."/>
            <person name="Cheong K."/>
            <person name="Kim K.T."/>
            <person name="Jung K."/>
            <person name="Lee G.W."/>
            <person name="Oh S.K."/>
            <person name="Bae C."/>
            <person name="Kim S.B."/>
            <person name="Lee H.Y."/>
            <person name="Kim S.Y."/>
            <person name="Kim M.S."/>
            <person name="Kang B.C."/>
            <person name="Jo Y.D."/>
            <person name="Yang H.B."/>
            <person name="Jeong H.J."/>
            <person name="Kang W.H."/>
            <person name="Kwon J.K."/>
            <person name="Shin C."/>
            <person name="Lim J.Y."/>
            <person name="Park J.H."/>
            <person name="Huh J.H."/>
            <person name="Kim J.S."/>
            <person name="Kim B.D."/>
            <person name="Cohen O."/>
            <person name="Paran I."/>
            <person name="Suh M.C."/>
            <person name="Lee S.B."/>
            <person name="Kim Y.K."/>
            <person name="Shin Y."/>
            <person name="Noh S.J."/>
            <person name="Park J."/>
            <person name="Seo Y.S."/>
            <person name="Kwon S.Y."/>
            <person name="Kim H.A."/>
            <person name="Park J.M."/>
            <person name="Kim H.J."/>
            <person name="Choi S.B."/>
            <person name="Bosland P.W."/>
            <person name="Reeves G."/>
            <person name="Jo S.H."/>
            <person name="Lee B.W."/>
            <person name="Cho H.T."/>
            <person name="Choi H.S."/>
            <person name="Lee M.S."/>
            <person name="Yu Y."/>
            <person name="Do Choi Y."/>
            <person name="Park B.S."/>
            <person name="van Deynze A."/>
            <person name="Ashrafi H."/>
            <person name="Hill T."/>
            <person name="Kim W.T."/>
            <person name="Pai H.S."/>
            <person name="Ahn H.K."/>
            <person name="Yeam I."/>
            <person name="Giovannoni J.J."/>
            <person name="Rose J.K."/>
            <person name="Sorensen I."/>
            <person name="Lee S.J."/>
            <person name="Kim R.W."/>
            <person name="Choi I.Y."/>
            <person name="Choi B.S."/>
            <person name="Lim J.S."/>
            <person name="Lee Y.H."/>
            <person name="Choi D."/>
        </authorList>
    </citation>
    <scope>NUCLEOTIDE SEQUENCE [LARGE SCALE GENOMIC DNA]</scope>
    <source>
        <strain evidence="6">cv. CM334</strain>
    </source>
</reference>
<evidence type="ECO:0000313" key="6">
    <source>
        <dbReference type="Proteomes" id="UP000222542"/>
    </source>
</evidence>
<keyword evidence="2" id="KW-0067">ATP-binding</keyword>
<dbReference type="EMBL" id="AYRZ02000007">
    <property type="protein sequence ID" value="PHT76838.1"/>
    <property type="molecule type" value="Genomic_DNA"/>
</dbReference>
<dbReference type="SUPFAM" id="SSF56112">
    <property type="entry name" value="Protein kinase-like (PK-like)"/>
    <property type="match status" value="3"/>
</dbReference>
<keyword evidence="3" id="KW-0472">Membrane</keyword>
<feature type="transmembrane region" description="Helical" evidence="3">
    <location>
        <begin position="229"/>
        <end position="257"/>
    </location>
</feature>
<dbReference type="GO" id="GO:0005524">
    <property type="term" value="F:ATP binding"/>
    <property type="evidence" value="ECO:0007669"/>
    <property type="project" value="UniProtKB-UniRule"/>
</dbReference>
<dbReference type="PANTHER" id="PTHR47976">
    <property type="entry name" value="G-TYPE LECTIN S-RECEPTOR-LIKE SERINE/THREONINE-PROTEIN KINASE SD2-5"/>
    <property type="match status" value="1"/>
</dbReference>
<evidence type="ECO:0000256" key="1">
    <source>
        <dbReference type="ARBA" id="ARBA00022729"/>
    </source>
</evidence>
<keyword evidence="2" id="KW-0547">Nucleotide-binding</keyword>
<dbReference type="Gene3D" id="1.10.510.10">
    <property type="entry name" value="Transferase(Phosphotransferase) domain 1"/>
    <property type="match status" value="1"/>
</dbReference>
<keyword evidence="6" id="KW-1185">Reference proteome</keyword>
<dbReference type="AlphaFoldDB" id="A0A2G2Z4A3"/>
<keyword evidence="3" id="KW-1133">Transmembrane helix</keyword>
<comment type="caution">
    <text evidence="5">The sequence shown here is derived from an EMBL/GenBank/DDBJ whole genome shotgun (WGS) entry which is preliminary data.</text>
</comment>
<dbReference type="InterPro" id="IPR017441">
    <property type="entry name" value="Protein_kinase_ATP_BS"/>
</dbReference>
<keyword evidence="1" id="KW-0732">Signal</keyword>
<evidence type="ECO:0000256" key="3">
    <source>
        <dbReference type="SAM" id="Phobius"/>
    </source>
</evidence>
<reference evidence="5 6" key="2">
    <citation type="journal article" date="2017" name="Genome Biol.">
        <title>New reference genome sequences of hot pepper reveal the massive evolution of plant disease-resistance genes by retroduplication.</title>
        <authorList>
            <person name="Kim S."/>
            <person name="Park J."/>
            <person name="Yeom S.I."/>
            <person name="Kim Y.M."/>
            <person name="Seo E."/>
            <person name="Kim K.T."/>
            <person name="Kim M.S."/>
            <person name="Lee J.M."/>
            <person name="Cheong K."/>
            <person name="Shin H.S."/>
            <person name="Kim S.B."/>
            <person name="Han K."/>
            <person name="Lee J."/>
            <person name="Park M."/>
            <person name="Lee H.A."/>
            <person name="Lee H.Y."/>
            <person name="Lee Y."/>
            <person name="Oh S."/>
            <person name="Lee J.H."/>
            <person name="Choi E."/>
            <person name="Choi E."/>
            <person name="Lee S.E."/>
            <person name="Jeon J."/>
            <person name="Kim H."/>
            <person name="Choi G."/>
            <person name="Song H."/>
            <person name="Lee J."/>
            <person name="Lee S.C."/>
            <person name="Kwon J.K."/>
            <person name="Lee H.Y."/>
            <person name="Koo N."/>
            <person name="Hong Y."/>
            <person name="Kim R.W."/>
            <person name="Kang W.H."/>
            <person name="Huh J.H."/>
            <person name="Kang B.C."/>
            <person name="Yang T.J."/>
            <person name="Lee Y.H."/>
            <person name="Bennetzen J.L."/>
            <person name="Choi D."/>
        </authorList>
    </citation>
    <scope>NUCLEOTIDE SEQUENCE [LARGE SCALE GENOMIC DNA]</scope>
    <source>
        <strain evidence="6">cv. CM334</strain>
    </source>
</reference>
<proteinExistence type="predicted"/>
<feature type="domain" description="Protein kinase" evidence="4">
    <location>
        <begin position="2"/>
        <end position="383"/>
    </location>
</feature>
<evidence type="ECO:0000313" key="5">
    <source>
        <dbReference type="EMBL" id="PHT76838.1"/>
    </source>
</evidence>
<dbReference type="InterPro" id="IPR011009">
    <property type="entry name" value="Kinase-like_dom_sf"/>
</dbReference>
<keyword evidence="3" id="KW-0812">Transmembrane</keyword>
<dbReference type="Gramene" id="PHT76838">
    <property type="protein sequence ID" value="PHT76838"/>
    <property type="gene ID" value="T459_20360"/>
</dbReference>
<name>A0A2G2Z4A3_CAPAN</name>
<dbReference type="Proteomes" id="UP000222542">
    <property type="component" value="Unassembled WGS sequence"/>
</dbReference>
<dbReference type="Gene3D" id="3.30.200.20">
    <property type="entry name" value="Phosphorylase Kinase, domain 1"/>
    <property type="match status" value="2"/>
</dbReference>
<gene>
    <name evidence="5" type="ORF">T459_20360</name>
</gene>
<protein>
    <recommendedName>
        <fullName evidence="4">Protein kinase domain-containing protein</fullName>
    </recommendedName>
</protein>
<dbReference type="Pfam" id="PF00069">
    <property type="entry name" value="Pkinase"/>
    <property type="match status" value="1"/>
</dbReference>
<accession>A0A2G2Z4A3</accession>